<sequence>MITAVLFALSSNPTFPRNLWEIGSESSCTPATFENRNNLSSLPNVVFSSAIAAVPRCLTAFDLRPKRLPFHQGPVPGDLGFEFGLLCVGSVGEHLSEVPAGEL</sequence>
<keyword evidence="2" id="KW-1185">Reference proteome</keyword>
<protein>
    <submittedName>
        <fullName evidence="1">Uncharacterized protein</fullName>
    </submittedName>
</protein>
<name>A0ABR2A0J5_9ROSI</name>
<dbReference type="EMBL" id="JBBPBN010000439">
    <property type="protein sequence ID" value="KAK8486504.1"/>
    <property type="molecule type" value="Genomic_DNA"/>
</dbReference>
<proteinExistence type="predicted"/>
<comment type="caution">
    <text evidence="1">The sequence shown here is derived from an EMBL/GenBank/DDBJ whole genome shotgun (WGS) entry which is preliminary data.</text>
</comment>
<gene>
    <name evidence="1" type="ORF">V6N11_061154</name>
</gene>
<organism evidence="1 2">
    <name type="scientific">Hibiscus sabdariffa</name>
    <name type="common">roselle</name>
    <dbReference type="NCBI Taxonomy" id="183260"/>
    <lineage>
        <taxon>Eukaryota</taxon>
        <taxon>Viridiplantae</taxon>
        <taxon>Streptophyta</taxon>
        <taxon>Embryophyta</taxon>
        <taxon>Tracheophyta</taxon>
        <taxon>Spermatophyta</taxon>
        <taxon>Magnoliopsida</taxon>
        <taxon>eudicotyledons</taxon>
        <taxon>Gunneridae</taxon>
        <taxon>Pentapetalae</taxon>
        <taxon>rosids</taxon>
        <taxon>malvids</taxon>
        <taxon>Malvales</taxon>
        <taxon>Malvaceae</taxon>
        <taxon>Malvoideae</taxon>
        <taxon>Hibiscus</taxon>
    </lineage>
</organism>
<evidence type="ECO:0000313" key="2">
    <source>
        <dbReference type="Proteomes" id="UP001396334"/>
    </source>
</evidence>
<reference evidence="1 2" key="1">
    <citation type="journal article" date="2024" name="G3 (Bethesda)">
        <title>Genome assembly of Hibiscus sabdariffa L. provides insights into metabolisms of medicinal natural products.</title>
        <authorList>
            <person name="Kim T."/>
        </authorList>
    </citation>
    <scope>NUCLEOTIDE SEQUENCE [LARGE SCALE GENOMIC DNA]</scope>
    <source>
        <strain evidence="1">TK-2024</strain>
        <tissue evidence="1">Old leaves</tissue>
    </source>
</reference>
<accession>A0ABR2A0J5</accession>
<dbReference type="Proteomes" id="UP001396334">
    <property type="component" value="Unassembled WGS sequence"/>
</dbReference>
<evidence type="ECO:0000313" key="1">
    <source>
        <dbReference type="EMBL" id="KAK8486504.1"/>
    </source>
</evidence>